<gene>
    <name evidence="1" type="ORF">AWU65_08465</name>
</gene>
<dbReference type="Proteomes" id="UP000076796">
    <property type="component" value="Unassembled WGS sequence"/>
</dbReference>
<comment type="caution">
    <text evidence="1">The sequence shown here is derived from an EMBL/GenBank/DDBJ whole genome shotgun (WGS) entry which is preliminary data.</text>
</comment>
<evidence type="ECO:0000313" key="1">
    <source>
        <dbReference type="EMBL" id="KZS45947.1"/>
    </source>
</evidence>
<protein>
    <submittedName>
        <fullName evidence="1">Uncharacterized protein</fullName>
    </submittedName>
</protein>
<reference evidence="1" key="1">
    <citation type="journal article" date="2016" name="Genome Announc.">
        <title>Draft genomes of two strains of Paenibacillus glucanolyticus with capability to degrade lignocellulose.</title>
        <authorList>
            <person name="Mathews S.L."/>
            <person name="Pawlak J."/>
            <person name="Grunden A.M."/>
        </authorList>
    </citation>
    <scope>NUCLEOTIDE SEQUENCE [LARGE SCALE GENOMIC DNA]</scope>
    <source>
        <strain evidence="1">SLM1</strain>
    </source>
</reference>
<evidence type="ECO:0000313" key="2">
    <source>
        <dbReference type="Proteomes" id="UP000076796"/>
    </source>
</evidence>
<name>A0A163IFK4_9BACL</name>
<keyword evidence="2" id="KW-1185">Reference proteome</keyword>
<organism evidence="1 2">
    <name type="scientific">Paenibacillus glucanolyticus</name>
    <dbReference type="NCBI Taxonomy" id="59843"/>
    <lineage>
        <taxon>Bacteria</taxon>
        <taxon>Bacillati</taxon>
        <taxon>Bacillota</taxon>
        <taxon>Bacilli</taxon>
        <taxon>Bacillales</taxon>
        <taxon>Paenibacillaceae</taxon>
        <taxon>Paenibacillus</taxon>
    </lineage>
</organism>
<proteinExistence type="predicted"/>
<dbReference type="EMBL" id="LWMH01000001">
    <property type="protein sequence ID" value="KZS45947.1"/>
    <property type="molecule type" value="Genomic_DNA"/>
</dbReference>
<dbReference type="AlphaFoldDB" id="A0A163IFK4"/>
<accession>A0A163IFK4</accession>
<sequence>MEYKAFTLFHGAEDSAASTTSGGSLPMKSGFQVIFDKSHHVILENLEMRARRSSICRFESEDRQ</sequence>